<gene>
    <name evidence="9" type="ORF">ACOF00016_LOCUS44</name>
</gene>
<dbReference type="Pfam" id="PF20143">
    <property type="entry name" value="NAD_kinase_C"/>
    <property type="match status" value="1"/>
</dbReference>
<evidence type="ECO:0000256" key="6">
    <source>
        <dbReference type="ARBA" id="ARBA00022857"/>
    </source>
</evidence>
<dbReference type="InterPro" id="IPR017438">
    <property type="entry name" value="ATP-NAD_kinase_N"/>
</dbReference>
<dbReference type="Pfam" id="PF01513">
    <property type="entry name" value="NAD_kinase"/>
    <property type="match status" value="1"/>
</dbReference>
<keyword evidence="2" id="KW-0808">Transferase</keyword>
<comment type="similarity">
    <text evidence="1">Belongs to the NAD kinase family.</text>
</comment>
<evidence type="ECO:0000256" key="7">
    <source>
        <dbReference type="ARBA" id="ARBA00023027"/>
    </source>
</evidence>
<dbReference type="GO" id="GO:0006741">
    <property type="term" value="P:NADP+ biosynthetic process"/>
    <property type="evidence" value="ECO:0007669"/>
    <property type="project" value="InterPro"/>
</dbReference>
<evidence type="ECO:0008006" key="10">
    <source>
        <dbReference type="Google" id="ProtNLM"/>
    </source>
</evidence>
<feature type="compositionally biased region" description="Basic and acidic residues" evidence="8">
    <location>
        <begin position="82"/>
        <end position="93"/>
    </location>
</feature>
<keyword evidence="7" id="KW-0520">NAD</keyword>
<feature type="region of interest" description="Disordered" evidence="8">
    <location>
        <begin position="69"/>
        <end position="119"/>
    </location>
</feature>
<evidence type="ECO:0000313" key="9">
    <source>
        <dbReference type="EMBL" id="CAE0401620.1"/>
    </source>
</evidence>
<keyword evidence="3" id="KW-0547">Nucleotide-binding</keyword>
<keyword evidence="5" id="KW-0067">ATP-binding</keyword>
<dbReference type="InterPro" id="IPR017437">
    <property type="entry name" value="ATP-NAD_kinase_PpnK-typ_C"/>
</dbReference>
<dbReference type="GO" id="GO:0019674">
    <property type="term" value="P:NAD+ metabolic process"/>
    <property type="evidence" value="ECO:0007669"/>
    <property type="project" value="InterPro"/>
</dbReference>
<dbReference type="Gene3D" id="2.60.200.30">
    <property type="entry name" value="Probable inorganic polyphosphate/atp-NAD kinase, domain 2"/>
    <property type="match status" value="1"/>
</dbReference>
<dbReference type="PANTHER" id="PTHR20275">
    <property type="entry name" value="NAD KINASE"/>
    <property type="match status" value="1"/>
</dbReference>
<dbReference type="GO" id="GO:0003951">
    <property type="term" value="F:NAD+ kinase activity"/>
    <property type="evidence" value="ECO:0007669"/>
    <property type="project" value="InterPro"/>
</dbReference>
<dbReference type="HAMAP" id="MF_00361">
    <property type="entry name" value="NAD_kinase"/>
    <property type="match status" value="1"/>
</dbReference>
<evidence type="ECO:0000256" key="8">
    <source>
        <dbReference type="SAM" id="MobiDB-lite"/>
    </source>
</evidence>
<evidence type="ECO:0000256" key="5">
    <source>
        <dbReference type="ARBA" id="ARBA00022840"/>
    </source>
</evidence>
<dbReference type="AlphaFoldDB" id="A0A7S3KV73"/>
<organism evidence="9">
    <name type="scientific">Amphora coffeiformis</name>
    <dbReference type="NCBI Taxonomy" id="265554"/>
    <lineage>
        <taxon>Eukaryota</taxon>
        <taxon>Sar</taxon>
        <taxon>Stramenopiles</taxon>
        <taxon>Ochrophyta</taxon>
        <taxon>Bacillariophyta</taxon>
        <taxon>Bacillariophyceae</taxon>
        <taxon>Bacillariophycidae</taxon>
        <taxon>Thalassiophysales</taxon>
        <taxon>Catenulaceae</taxon>
        <taxon>Amphora</taxon>
    </lineage>
</organism>
<proteinExistence type="inferred from homology"/>
<dbReference type="PANTHER" id="PTHR20275:SF0">
    <property type="entry name" value="NAD KINASE"/>
    <property type="match status" value="1"/>
</dbReference>
<keyword evidence="4" id="KW-0418">Kinase</keyword>
<dbReference type="Gene3D" id="3.40.50.10330">
    <property type="entry name" value="Probable inorganic polyphosphate/atp-NAD kinase, domain 1"/>
    <property type="match status" value="1"/>
</dbReference>
<feature type="compositionally biased region" description="Basic and acidic residues" evidence="8">
    <location>
        <begin position="104"/>
        <end position="119"/>
    </location>
</feature>
<dbReference type="InterPro" id="IPR016064">
    <property type="entry name" value="NAD/diacylglycerol_kinase_sf"/>
</dbReference>
<evidence type="ECO:0000256" key="4">
    <source>
        <dbReference type="ARBA" id="ARBA00022777"/>
    </source>
</evidence>
<dbReference type="GO" id="GO:0005524">
    <property type="term" value="F:ATP binding"/>
    <property type="evidence" value="ECO:0007669"/>
    <property type="project" value="UniProtKB-KW"/>
</dbReference>
<sequence length="562" mass="63120">MTMMTILVARVDNLSKKIKGEESRMQKGDLRKCMSRRPTPTRSRHMFLAHILILLLTWAVSEREAFTPRQQHVARHVSSRFATKEEESSKEDSLVSPPPSLPRSNDKHPKEKKKSETKTRRKMELMWCNNDYCKESIRERMVDEHVILNGPATGQVAYYWKPTDEVEDDPTVIRYVLLFVRPGDDNLLKAAAEAIKEWTSAENQEDTHDQIRIMLDPTTAARLEHNYGVRSDCIHLFEPEPTPGFGSHLTSDHRRKDGGDPWDSDIQKFIPSEMQKVVPDLIVTLGGDGQLMHAGMLFQGPIPPILSVAGGSLGFLTPFKCGEMVDAVRISLGMLSENKEHALNGSDNSARSDSEHIFPPNMPSYPYDPLPKNSVKFGSGARICLSIRMRLCCQVMNREGVMRAQINVLNEVVIDRGSSPYLAALECFCDDVHLTTVQADGIIFATPTGSTAYSMAAGGSVVHPAVPCILVTPICPHVLSFRSMVFPDHVVLRCYVPDDARAYASVAFDGKHRQEVRRGESVQIRLSAYPVPTLNRYDHSSDWLGSLKQNFNFNTRPRQRPL</sequence>
<dbReference type="FunFam" id="2.60.200.30:FF:000009">
    <property type="entry name" value="Poly(P)/ATP NAD kinase"/>
    <property type="match status" value="1"/>
</dbReference>
<dbReference type="SUPFAM" id="SSF111331">
    <property type="entry name" value="NAD kinase/diacylglycerol kinase-like"/>
    <property type="match status" value="2"/>
</dbReference>
<reference evidence="9" key="1">
    <citation type="submission" date="2021-01" db="EMBL/GenBank/DDBJ databases">
        <authorList>
            <person name="Corre E."/>
            <person name="Pelletier E."/>
            <person name="Niang G."/>
            <person name="Scheremetjew M."/>
            <person name="Finn R."/>
            <person name="Kale V."/>
            <person name="Holt S."/>
            <person name="Cochrane G."/>
            <person name="Meng A."/>
            <person name="Brown T."/>
            <person name="Cohen L."/>
        </authorList>
    </citation>
    <scope>NUCLEOTIDE SEQUENCE</scope>
    <source>
        <strain evidence="9">CCMP127</strain>
    </source>
</reference>
<evidence type="ECO:0000256" key="1">
    <source>
        <dbReference type="ARBA" id="ARBA00010995"/>
    </source>
</evidence>
<dbReference type="EMBL" id="HBIM01000052">
    <property type="protein sequence ID" value="CAE0401620.1"/>
    <property type="molecule type" value="Transcribed_RNA"/>
</dbReference>
<evidence type="ECO:0000256" key="2">
    <source>
        <dbReference type="ARBA" id="ARBA00022679"/>
    </source>
</evidence>
<evidence type="ECO:0000256" key="3">
    <source>
        <dbReference type="ARBA" id="ARBA00022741"/>
    </source>
</evidence>
<name>A0A7S3KV73_9STRA</name>
<keyword evidence="6" id="KW-0521">NADP</keyword>
<protein>
    <recommendedName>
        <fullName evidence="10">NAD(+) kinase</fullName>
    </recommendedName>
</protein>
<dbReference type="InterPro" id="IPR002504">
    <property type="entry name" value="NADK"/>
</dbReference>
<accession>A0A7S3KV73</accession>